<sequence length="65" mass="7222">MAFVRDSGVRVSQAVARAKRTLRTGPLPSVPWRELDRRSSVEHHLTLLILVAFAMLAGIQLLLLS</sequence>
<evidence type="ECO:0000313" key="3">
    <source>
        <dbReference type="Proteomes" id="UP000237968"/>
    </source>
</evidence>
<dbReference type="RefSeq" id="WP_146155423.1">
    <property type="nucleotide sequence ID" value="NZ_PVNK01000077.1"/>
</dbReference>
<reference evidence="2 3" key="1">
    <citation type="submission" date="2018-03" db="EMBL/GenBank/DDBJ databases">
        <title>Draft Genome Sequences of the Obligatory Marine Myxobacteria Enhygromyxa salina SWB005.</title>
        <authorList>
            <person name="Poehlein A."/>
            <person name="Moghaddam J.A."/>
            <person name="Harms H."/>
            <person name="Alanjari M."/>
            <person name="Koenig G.M."/>
            <person name="Daniel R."/>
            <person name="Schaeberle T.F."/>
        </authorList>
    </citation>
    <scope>NUCLEOTIDE SEQUENCE [LARGE SCALE GENOMIC DNA]</scope>
    <source>
        <strain evidence="2 3">SWB005</strain>
    </source>
</reference>
<accession>A0A2S9YEM4</accession>
<dbReference type="Proteomes" id="UP000237968">
    <property type="component" value="Unassembled WGS sequence"/>
</dbReference>
<dbReference type="EMBL" id="PVNK01000077">
    <property type="protein sequence ID" value="PRQ03568.1"/>
    <property type="molecule type" value="Genomic_DNA"/>
</dbReference>
<feature type="transmembrane region" description="Helical" evidence="1">
    <location>
        <begin position="45"/>
        <end position="64"/>
    </location>
</feature>
<organism evidence="2 3">
    <name type="scientific">Enhygromyxa salina</name>
    <dbReference type="NCBI Taxonomy" id="215803"/>
    <lineage>
        <taxon>Bacteria</taxon>
        <taxon>Pseudomonadati</taxon>
        <taxon>Myxococcota</taxon>
        <taxon>Polyangia</taxon>
        <taxon>Nannocystales</taxon>
        <taxon>Nannocystaceae</taxon>
        <taxon>Enhygromyxa</taxon>
    </lineage>
</organism>
<keyword evidence="1" id="KW-0812">Transmembrane</keyword>
<name>A0A2S9YEM4_9BACT</name>
<evidence type="ECO:0000256" key="1">
    <source>
        <dbReference type="SAM" id="Phobius"/>
    </source>
</evidence>
<evidence type="ECO:0000313" key="2">
    <source>
        <dbReference type="EMBL" id="PRQ03568.1"/>
    </source>
</evidence>
<gene>
    <name evidence="2" type="ORF">ENSA5_14420</name>
</gene>
<keyword evidence="1" id="KW-0472">Membrane</keyword>
<protein>
    <submittedName>
        <fullName evidence="2">Uncharacterized protein</fullName>
    </submittedName>
</protein>
<comment type="caution">
    <text evidence="2">The sequence shown here is derived from an EMBL/GenBank/DDBJ whole genome shotgun (WGS) entry which is preliminary data.</text>
</comment>
<keyword evidence="3" id="KW-1185">Reference proteome</keyword>
<proteinExistence type="predicted"/>
<dbReference type="AlphaFoldDB" id="A0A2S9YEM4"/>
<keyword evidence="1" id="KW-1133">Transmembrane helix</keyword>